<organism evidence="1">
    <name type="scientific">anaerobic digester metagenome</name>
    <dbReference type="NCBI Taxonomy" id="1263854"/>
    <lineage>
        <taxon>unclassified sequences</taxon>
        <taxon>metagenomes</taxon>
        <taxon>ecological metagenomes</taxon>
    </lineage>
</organism>
<dbReference type="AlphaFoldDB" id="A0A485M7I2"/>
<name>A0A485M7I2_9ZZZZ</name>
<reference evidence="1" key="1">
    <citation type="submission" date="2019-03" db="EMBL/GenBank/DDBJ databases">
        <authorList>
            <person name="Hao L."/>
        </authorList>
    </citation>
    <scope>NUCLEOTIDE SEQUENCE</scope>
</reference>
<proteinExistence type="predicted"/>
<evidence type="ECO:0000313" key="1">
    <source>
        <dbReference type="EMBL" id="VFU18413.1"/>
    </source>
</evidence>
<gene>
    <name evidence="1" type="ORF">SCFA_440007</name>
</gene>
<protein>
    <submittedName>
        <fullName evidence="1">Uncharacterized protein</fullName>
    </submittedName>
</protein>
<accession>A0A485M7I2</accession>
<sequence length="139" mass="15223">MDFIKPGAPAYFFDGFISQADMIIDAQVFMLPLGTEPFGYIDIESVAVEDSDQALFVGVIGDIGVMARLGWEDQDWAFGVEVLIGKTPQTQVLMFIDHLIGGGPIRIGAGKLSKYFHEFGLKCVTLIYIHCNEPPYSGA</sequence>
<dbReference type="EMBL" id="CAADRN010000344">
    <property type="protein sequence ID" value="VFU18413.1"/>
    <property type="molecule type" value="Genomic_DNA"/>
</dbReference>